<evidence type="ECO:0000256" key="2">
    <source>
        <dbReference type="ARBA" id="ARBA00022679"/>
    </source>
</evidence>
<dbReference type="Gene3D" id="3.40.50.2000">
    <property type="entry name" value="Glycogen Phosphorylase B"/>
    <property type="match status" value="2"/>
</dbReference>
<dbReference type="Pfam" id="PF01075">
    <property type="entry name" value="Glyco_transf_9"/>
    <property type="match status" value="1"/>
</dbReference>
<protein>
    <submittedName>
        <fullName evidence="3">Glycosyltransferase family 9 protein</fullName>
    </submittedName>
</protein>
<reference evidence="4" key="1">
    <citation type="journal article" date="2019" name="Int. J. Syst. Evol. Microbiol.">
        <title>The Global Catalogue of Microorganisms (GCM) 10K type strain sequencing project: providing services to taxonomists for standard genome sequencing and annotation.</title>
        <authorList>
            <consortium name="The Broad Institute Genomics Platform"/>
            <consortium name="The Broad Institute Genome Sequencing Center for Infectious Disease"/>
            <person name="Wu L."/>
            <person name="Ma J."/>
        </authorList>
    </citation>
    <scope>NUCLEOTIDE SEQUENCE [LARGE SCALE GENOMIC DNA]</scope>
    <source>
        <strain evidence="4">KCTC 42730</strain>
    </source>
</reference>
<comment type="caution">
    <text evidence="3">The sequence shown here is derived from an EMBL/GenBank/DDBJ whole genome shotgun (WGS) entry which is preliminary data.</text>
</comment>
<sequence length="347" mass="37851">MANSYQSICILRLSAIGDVCHAVAAVQAIQGAHPDAKITWVIGKVEAMMLEGMPGVEFVVFDKRQGKAAFKALSKTFKGRKFDVLLHMQVALRANLVARCIPAKVKIGFDKGRSKELHSLFINQRIAKQSEPHVLEGFAEFARTIGAELKAPSWQMPVTEADYQVADELLSGLERVLVIAPAASKAERNWLPERYAQLAEHAHQQGFNVVLSGGPTMMETTLADSIMAASKAPIRNLVGKTSLKQLLCVLHRAKLVVAPDTGPAHMAVTMGTPVIGLYAHSNPKRTGPYLYQDYVVEVYHRNLKAQKGKAASELAWGTRVKGSDLMAQIATSDVIAMFDKVVAKELL</sequence>
<evidence type="ECO:0000256" key="1">
    <source>
        <dbReference type="ARBA" id="ARBA00022676"/>
    </source>
</evidence>
<dbReference type="InterPro" id="IPR002201">
    <property type="entry name" value="Glyco_trans_9"/>
</dbReference>
<accession>A0ABV7CNB5</accession>
<keyword evidence="4" id="KW-1185">Reference proteome</keyword>
<dbReference type="PANTHER" id="PTHR30160">
    <property type="entry name" value="TETRAACYLDISACCHARIDE 4'-KINASE-RELATED"/>
    <property type="match status" value="1"/>
</dbReference>
<dbReference type="Proteomes" id="UP001595453">
    <property type="component" value="Unassembled WGS sequence"/>
</dbReference>
<dbReference type="InterPro" id="IPR051199">
    <property type="entry name" value="LPS_LOS_Heptosyltrfase"/>
</dbReference>
<organism evidence="3 4">
    <name type="scientific">Pseudoalteromonas fenneropenaei</name>
    <dbReference type="NCBI Taxonomy" id="1737459"/>
    <lineage>
        <taxon>Bacteria</taxon>
        <taxon>Pseudomonadati</taxon>
        <taxon>Pseudomonadota</taxon>
        <taxon>Gammaproteobacteria</taxon>
        <taxon>Alteromonadales</taxon>
        <taxon>Pseudoalteromonadaceae</taxon>
        <taxon>Pseudoalteromonas</taxon>
    </lineage>
</organism>
<name>A0ABV7CNB5_9GAMM</name>
<dbReference type="PANTHER" id="PTHR30160:SF21">
    <property type="entry name" value="LIPOPOLYSACCHARIDE CORE HEPTOSYLTRANSFERASE OPSX"/>
    <property type="match status" value="1"/>
</dbReference>
<evidence type="ECO:0000313" key="3">
    <source>
        <dbReference type="EMBL" id="MFC3034154.1"/>
    </source>
</evidence>
<dbReference type="SUPFAM" id="SSF53756">
    <property type="entry name" value="UDP-Glycosyltransferase/glycogen phosphorylase"/>
    <property type="match status" value="1"/>
</dbReference>
<keyword evidence="2" id="KW-0808">Transferase</keyword>
<evidence type="ECO:0000313" key="4">
    <source>
        <dbReference type="Proteomes" id="UP001595453"/>
    </source>
</evidence>
<keyword evidence="1" id="KW-0328">Glycosyltransferase</keyword>
<gene>
    <name evidence="3" type="ORF">ACFOEE_16735</name>
</gene>
<dbReference type="CDD" id="cd03789">
    <property type="entry name" value="GT9_LPS_heptosyltransferase"/>
    <property type="match status" value="1"/>
</dbReference>
<dbReference type="EMBL" id="JBHRSD010000033">
    <property type="protein sequence ID" value="MFC3034154.1"/>
    <property type="molecule type" value="Genomic_DNA"/>
</dbReference>
<dbReference type="RefSeq" id="WP_377126910.1">
    <property type="nucleotide sequence ID" value="NZ_JBHRSD010000033.1"/>
</dbReference>
<proteinExistence type="predicted"/>